<dbReference type="InterPro" id="IPR010292">
    <property type="entry name" value="Uncharacterised_CreA"/>
</dbReference>
<protein>
    <submittedName>
        <fullName evidence="2">CreA family protein</fullName>
    </submittedName>
</protein>
<dbReference type="PIRSF" id="PIRSF003174">
    <property type="entry name" value="CreA"/>
    <property type="match status" value="1"/>
</dbReference>
<feature type="signal peptide" evidence="1">
    <location>
        <begin position="1"/>
        <end position="26"/>
    </location>
</feature>
<evidence type="ECO:0000313" key="2">
    <source>
        <dbReference type="EMBL" id="MFL9880288.1"/>
    </source>
</evidence>
<proteinExistence type="predicted"/>
<organism evidence="2 3">
    <name type="scientific">Herbaspirillum rhizosphaerae</name>
    <dbReference type="NCBI Taxonomy" id="346179"/>
    <lineage>
        <taxon>Bacteria</taxon>
        <taxon>Pseudomonadati</taxon>
        <taxon>Pseudomonadota</taxon>
        <taxon>Betaproteobacteria</taxon>
        <taxon>Burkholderiales</taxon>
        <taxon>Oxalobacteraceae</taxon>
        <taxon>Herbaspirillum</taxon>
    </lineage>
</organism>
<keyword evidence="1" id="KW-0732">Signal</keyword>
<comment type="caution">
    <text evidence="2">The sequence shown here is derived from an EMBL/GenBank/DDBJ whole genome shotgun (WGS) entry which is preliminary data.</text>
</comment>
<accession>A0ABW8ZDA9</accession>
<name>A0ABW8ZDA9_9BURK</name>
<sequence>MRKVLKLAMLMTVSLVSLSATLPVTAQELGDVSTAFRWLGKNDRIAVEAYDDPKVIGVTCYVSRARTGGVKGTVGLAEDKAEASIACRQVAATVTFKGTVPQQEDVFSERMSILFKRLHIVRLVDVKRNTLVYLTYSDKLIDGSPMNAITAVPVAASTPIPVK</sequence>
<dbReference type="Pfam" id="PF05981">
    <property type="entry name" value="CreA"/>
    <property type="match status" value="1"/>
</dbReference>
<keyword evidence="3" id="KW-1185">Reference proteome</keyword>
<reference evidence="2 3" key="1">
    <citation type="journal article" date="2024" name="Chem. Sci.">
        <title>Discovery of megapolipeptins by genome mining of a Burkholderiales bacteria collection.</title>
        <authorList>
            <person name="Paulo B.S."/>
            <person name="Recchia M.J.J."/>
            <person name="Lee S."/>
            <person name="Fergusson C.H."/>
            <person name="Romanowski S.B."/>
            <person name="Hernandez A."/>
            <person name="Krull N."/>
            <person name="Liu D.Y."/>
            <person name="Cavanagh H."/>
            <person name="Bos A."/>
            <person name="Gray C.A."/>
            <person name="Murphy B.T."/>
            <person name="Linington R.G."/>
            <person name="Eustaquio A.S."/>
        </authorList>
    </citation>
    <scope>NUCLEOTIDE SEQUENCE [LARGE SCALE GENOMIC DNA]</scope>
    <source>
        <strain evidence="2 3">RL21-008-BIB-B</strain>
    </source>
</reference>
<dbReference type="EMBL" id="JAQQFR010000012">
    <property type="protein sequence ID" value="MFL9880288.1"/>
    <property type="molecule type" value="Genomic_DNA"/>
</dbReference>
<feature type="chain" id="PRO_5045813468" evidence="1">
    <location>
        <begin position="27"/>
        <end position="163"/>
    </location>
</feature>
<dbReference type="Proteomes" id="UP001629214">
    <property type="component" value="Unassembled WGS sequence"/>
</dbReference>
<gene>
    <name evidence="2" type="ORF">PQR63_17950</name>
</gene>
<dbReference type="PANTHER" id="PTHR37952">
    <property type="match status" value="1"/>
</dbReference>
<evidence type="ECO:0000256" key="1">
    <source>
        <dbReference type="SAM" id="SignalP"/>
    </source>
</evidence>
<evidence type="ECO:0000313" key="3">
    <source>
        <dbReference type="Proteomes" id="UP001629214"/>
    </source>
</evidence>
<dbReference type="PANTHER" id="PTHR37952:SF2">
    <property type="entry name" value="PROTEIN CREA"/>
    <property type="match status" value="1"/>
</dbReference>